<dbReference type="AlphaFoldDB" id="A0A0A0LSH3"/>
<gene>
    <name evidence="1" type="ORF">Csa_1G030650</name>
</gene>
<sequence length="100" mass="11317">MALSTSALNQPLFLSVLPKALENTLLRKGLIYSNIFNVVDDGKKALFLTMGTVVMPVGSCVLRRNLKEEQFVDLPSIYFPSGSLRRLLEVEERDRRHLLI</sequence>
<reference evidence="1 2" key="2">
    <citation type="journal article" date="2009" name="PLoS ONE">
        <title>An integrated genetic and cytogenetic map of the cucumber genome.</title>
        <authorList>
            <person name="Ren Y."/>
            <person name="Zhang Z."/>
            <person name="Liu J."/>
            <person name="Staub J.E."/>
            <person name="Han Y."/>
            <person name="Cheng Z."/>
            <person name="Li X."/>
            <person name="Lu J."/>
            <person name="Miao H."/>
            <person name="Kang H."/>
            <person name="Xie B."/>
            <person name="Gu X."/>
            <person name="Wang X."/>
            <person name="Du Y."/>
            <person name="Jin W."/>
            <person name="Huang S."/>
        </authorList>
    </citation>
    <scope>NUCLEOTIDE SEQUENCE [LARGE SCALE GENOMIC DNA]</scope>
    <source>
        <strain evidence="2">cv. 9930</strain>
    </source>
</reference>
<name>A0A0A0LSH3_CUCSA</name>
<dbReference type="Proteomes" id="UP000029981">
    <property type="component" value="Chromosome 1"/>
</dbReference>
<dbReference type="EMBL" id="CM002922">
    <property type="protein sequence ID" value="KGN63939.1"/>
    <property type="molecule type" value="Genomic_DNA"/>
</dbReference>
<protein>
    <submittedName>
        <fullName evidence="1">Uncharacterized protein</fullName>
    </submittedName>
</protein>
<reference evidence="1 2" key="3">
    <citation type="journal article" date="2010" name="BMC Genomics">
        <title>Transcriptome sequencing and comparative analysis of cucumber flowers with different sex types.</title>
        <authorList>
            <person name="Guo S."/>
            <person name="Zheng Y."/>
            <person name="Joung J.G."/>
            <person name="Liu S."/>
            <person name="Zhang Z."/>
            <person name="Crasta O.R."/>
            <person name="Sobral B.W."/>
            <person name="Xu Y."/>
            <person name="Huang S."/>
            <person name="Fei Z."/>
        </authorList>
    </citation>
    <scope>NUCLEOTIDE SEQUENCE [LARGE SCALE GENOMIC DNA]</scope>
    <source>
        <strain evidence="2">cv. 9930</strain>
    </source>
</reference>
<dbReference type="Gramene" id="KGN63939">
    <property type="protein sequence ID" value="KGN63939"/>
    <property type="gene ID" value="Csa_1G030650"/>
</dbReference>
<keyword evidence="2" id="KW-1185">Reference proteome</keyword>
<proteinExistence type="predicted"/>
<accession>A0A0A0LSH3</accession>
<reference evidence="1 2" key="1">
    <citation type="journal article" date="2009" name="Nat. Genet.">
        <title>The genome of the cucumber, Cucumis sativus L.</title>
        <authorList>
            <person name="Huang S."/>
            <person name="Li R."/>
            <person name="Zhang Z."/>
            <person name="Li L."/>
            <person name="Gu X."/>
            <person name="Fan W."/>
            <person name="Lucas W.J."/>
            <person name="Wang X."/>
            <person name="Xie B."/>
            <person name="Ni P."/>
            <person name="Ren Y."/>
            <person name="Zhu H."/>
            <person name="Li J."/>
            <person name="Lin K."/>
            <person name="Jin W."/>
            <person name="Fei Z."/>
            <person name="Li G."/>
            <person name="Staub J."/>
            <person name="Kilian A."/>
            <person name="van der Vossen E.A."/>
            <person name="Wu Y."/>
            <person name="Guo J."/>
            <person name="He J."/>
            <person name="Jia Z."/>
            <person name="Ren Y."/>
            <person name="Tian G."/>
            <person name="Lu Y."/>
            <person name="Ruan J."/>
            <person name="Qian W."/>
            <person name="Wang M."/>
            <person name="Huang Q."/>
            <person name="Li B."/>
            <person name="Xuan Z."/>
            <person name="Cao J."/>
            <person name="Asan"/>
            <person name="Wu Z."/>
            <person name="Zhang J."/>
            <person name="Cai Q."/>
            <person name="Bai Y."/>
            <person name="Zhao B."/>
            <person name="Han Y."/>
            <person name="Li Y."/>
            <person name="Li X."/>
            <person name="Wang S."/>
            <person name="Shi Q."/>
            <person name="Liu S."/>
            <person name="Cho W.K."/>
            <person name="Kim J.Y."/>
            <person name="Xu Y."/>
            <person name="Heller-Uszynska K."/>
            <person name="Miao H."/>
            <person name="Cheng Z."/>
            <person name="Zhang S."/>
            <person name="Wu J."/>
            <person name="Yang Y."/>
            <person name="Kang H."/>
            <person name="Li M."/>
            <person name="Liang H."/>
            <person name="Ren X."/>
            <person name="Shi Z."/>
            <person name="Wen M."/>
            <person name="Jian M."/>
            <person name="Yang H."/>
            <person name="Zhang G."/>
            <person name="Yang Z."/>
            <person name="Chen R."/>
            <person name="Liu S."/>
            <person name="Li J."/>
            <person name="Ma L."/>
            <person name="Liu H."/>
            <person name="Zhou Y."/>
            <person name="Zhao J."/>
            <person name="Fang X."/>
            <person name="Li G."/>
            <person name="Fang L."/>
            <person name="Li Y."/>
            <person name="Liu D."/>
            <person name="Zheng H."/>
            <person name="Zhang Y."/>
            <person name="Qin N."/>
            <person name="Li Z."/>
            <person name="Yang G."/>
            <person name="Yang S."/>
            <person name="Bolund L."/>
            <person name="Kristiansen K."/>
            <person name="Zheng H."/>
            <person name="Li S."/>
            <person name="Zhang X."/>
            <person name="Yang H."/>
            <person name="Wang J."/>
            <person name="Sun R."/>
            <person name="Zhang B."/>
            <person name="Jiang S."/>
            <person name="Wang J."/>
            <person name="Du Y."/>
            <person name="Li S."/>
        </authorList>
    </citation>
    <scope>NUCLEOTIDE SEQUENCE [LARGE SCALE GENOMIC DNA]</scope>
    <source>
        <strain evidence="2">cv. 9930</strain>
    </source>
</reference>
<evidence type="ECO:0000313" key="1">
    <source>
        <dbReference type="EMBL" id="KGN63939.1"/>
    </source>
</evidence>
<organism evidence="1 2">
    <name type="scientific">Cucumis sativus</name>
    <name type="common">Cucumber</name>
    <dbReference type="NCBI Taxonomy" id="3659"/>
    <lineage>
        <taxon>Eukaryota</taxon>
        <taxon>Viridiplantae</taxon>
        <taxon>Streptophyta</taxon>
        <taxon>Embryophyta</taxon>
        <taxon>Tracheophyta</taxon>
        <taxon>Spermatophyta</taxon>
        <taxon>Magnoliopsida</taxon>
        <taxon>eudicotyledons</taxon>
        <taxon>Gunneridae</taxon>
        <taxon>Pentapetalae</taxon>
        <taxon>rosids</taxon>
        <taxon>fabids</taxon>
        <taxon>Cucurbitales</taxon>
        <taxon>Cucurbitaceae</taxon>
        <taxon>Benincaseae</taxon>
        <taxon>Cucumis</taxon>
    </lineage>
</organism>
<evidence type="ECO:0000313" key="2">
    <source>
        <dbReference type="Proteomes" id="UP000029981"/>
    </source>
</evidence>
<reference evidence="1 2" key="4">
    <citation type="journal article" date="2011" name="BMC Genomics">
        <title>RNA-Seq improves annotation of protein-coding genes in the cucumber genome.</title>
        <authorList>
            <person name="Li Z."/>
            <person name="Zhang Z."/>
            <person name="Yan P."/>
            <person name="Huang S."/>
            <person name="Fei Z."/>
            <person name="Lin K."/>
        </authorList>
    </citation>
    <scope>NUCLEOTIDE SEQUENCE [LARGE SCALE GENOMIC DNA]</scope>
    <source>
        <strain evidence="2">cv. 9930</strain>
    </source>
</reference>